<evidence type="ECO:0000256" key="4">
    <source>
        <dbReference type="ARBA" id="ARBA00023306"/>
    </source>
</evidence>
<keyword evidence="2 6" id="KW-0132">Cell division</keyword>
<dbReference type="InterPro" id="IPR036145">
    <property type="entry name" value="MinC_C_sf"/>
</dbReference>
<dbReference type="Proteomes" id="UP000006443">
    <property type="component" value="Unassembled WGS sequence"/>
</dbReference>
<comment type="subunit">
    <text evidence="5 6">Interacts with MinD and FtsZ.</text>
</comment>
<dbReference type="InterPro" id="IPR055219">
    <property type="entry name" value="MinC_N_1"/>
</dbReference>
<dbReference type="RefSeq" id="WP_008515474.1">
    <property type="nucleotide sequence ID" value="NZ_ACJM01000004.1"/>
</dbReference>
<name>C0GEW0_DETAL</name>
<accession>C0GEW0</accession>
<sequence length="221" mass="23944">MNKYSVEFKGTKDGVTIYCLESAGFDEILSDLTERLKQRAAFFAEAEVRVDIGNRILTEHEKEQLAQVIAENSKLQLTGIQTTAQRPPTVSSAKRRGETEDIKMEGFKEGRSLVIKRTLRSGQGVHFPGNVTVLGDVNPGAEIVAEGDIYVFGTLRGIAHAGAGGDRSASVVALRLAPTQLRIADIISRAPDDSALPDQPEYAYISDNRIMIAAISIKLGS</sequence>
<keyword evidence="4 6" id="KW-0131">Cell cycle</keyword>
<evidence type="ECO:0000313" key="9">
    <source>
        <dbReference type="EMBL" id="EEG78142.1"/>
    </source>
</evidence>
<dbReference type="SUPFAM" id="SSF63848">
    <property type="entry name" value="Cell-division inhibitor MinC, C-terminal domain"/>
    <property type="match status" value="1"/>
</dbReference>
<evidence type="ECO:0000256" key="6">
    <source>
        <dbReference type="HAMAP-Rule" id="MF_00267"/>
    </source>
</evidence>
<keyword evidence="10" id="KW-1185">Reference proteome</keyword>
<dbReference type="AlphaFoldDB" id="C0GEW0"/>
<protein>
    <recommendedName>
        <fullName evidence="6">Probable septum site-determining protein MinC</fullName>
    </recommendedName>
</protein>
<dbReference type="InterPro" id="IPR013033">
    <property type="entry name" value="MinC"/>
</dbReference>
<dbReference type="Pfam" id="PF22642">
    <property type="entry name" value="MinC_N_1"/>
    <property type="match status" value="1"/>
</dbReference>
<evidence type="ECO:0000256" key="1">
    <source>
        <dbReference type="ARBA" id="ARBA00006291"/>
    </source>
</evidence>
<evidence type="ECO:0000313" key="10">
    <source>
        <dbReference type="Proteomes" id="UP000006443"/>
    </source>
</evidence>
<dbReference type="STRING" id="555088.DealDRAFT_1019"/>
<dbReference type="GO" id="GO:0000917">
    <property type="term" value="P:division septum assembly"/>
    <property type="evidence" value="ECO:0007669"/>
    <property type="project" value="UniProtKB-KW"/>
</dbReference>
<evidence type="ECO:0000256" key="3">
    <source>
        <dbReference type="ARBA" id="ARBA00023210"/>
    </source>
</evidence>
<evidence type="ECO:0000256" key="2">
    <source>
        <dbReference type="ARBA" id="ARBA00022618"/>
    </source>
</evidence>
<comment type="function">
    <text evidence="6">Cell division inhibitor that blocks the formation of polar Z ring septums. Rapidly oscillates between the poles of the cell to destabilize FtsZ filaments that have formed before they mature into polar Z rings. Prevents FtsZ polymerization.</text>
</comment>
<reference evidence="9 10" key="1">
    <citation type="submission" date="2009-02" db="EMBL/GenBank/DDBJ databases">
        <title>Sequencing of the draft genome and assembly of Dethiobacter alkaliphilus AHT 1.</title>
        <authorList>
            <consortium name="US DOE Joint Genome Institute (JGI-PGF)"/>
            <person name="Lucas S."/>
            <person name="Copeland A."/>
            <person name="Lapidus A."/>
            <person name="Glavina del Rio T."/>
            <person name="Dalin E."/>
            <person name="Tice H."/>
            <person name="Bruce D."/>
            <person name="Goodwin L."/>
            <person name="Pitluck S."/>
            <person name="Larimer F."/>
            <person name="Land M.L."/>
            <person name="Hauser L."/>
            <person name="Muyzer G."/>
        </authorList>
    </citation>
    <scope>NUCLEOTIDE SEQUENCE [LARGE SCALE GENOMIC DNA]</scope>
    <source>
        <strain evidence="9 10">AHT 1</strain>
    </source>
</reference>
<comment type="caution">
    <text evidence="9">The sequence shown here is derived from an EMBL/GenBank/DDBJ whole genome shotgun (WGS) entry which is preliminary data.</text>
</comment>
<feature type="domain" description="Septum formation inhibitor MinC C-terminal" evidence="7">
    <location>
        <begin position="114"/>
        <end position="212"/>
    </location>
</feature>
<dbReference type="InterPro" id="IPR016098">
    <property type="entry name" value="CAP/MinC_C"/>
</dbReference>
<dbReference type="PANTHER" id="PTHR34108">
    <property type="entry name" value="SEPTUM SITE-DETERMINING PROTEIN MINC"/>
    <property type="match status" value="1"/>
</dbReference>
<dbReference type="HAMAP" id="MF_00267">
    <property type="entry name" value="MinC"/>
    <property type="match status" value="1"/>
</dbReference>
<evidence type="ECO:0000256" key="5">
    <source>
        <dbReference type="ARBA" id="ARBA00046874"/>
    </source>
</evidence>
<proteinExistence type="inferred from homology"/>
<dbReference type="NCBIfam" id="TIGR01222">
    <property type="entry name" value="minC"/>
    <property type="match status" value="1"/>
</dbReference>
<dbReference type="GO" id="GO:0000902">
    <property type="term" value="P:cell morphogenesis"/>
    <property type="evidence" value="ECO:0007669"/>
    <property type="project" value="InterPro"/>
</dbReference>
<feature type="domain" description="Septum site-determining protein MinC N-terminal" evidence="8">
    <location>
        <begin position="6"/>
        <end position="79"/>
    </location>
</feature>
<dbReference type="Gene3D" id="2.160.20.70">
    <property type="match status" value="1"/>
</dbReference>
<evidence type="ECO:0000259" key="7">
    <source>
        <dbReference type="Pfam" id="PF03775"/>
    </source>
</evidence>
<comment type="similarity">
    <text evidence="1 6">Belongs to the MinC family.</text>
</comment>
<organism evidence="9 10">
    <name type="scientific">Dethiobacter alkaliphilus AHT 1</name>
    <dbReference type="NCBI Taxonomy" id="555088"/>
    <lineage>
        <taxon>Bacteria</taxon>
        <taxon>Bacillati</taxon>
        <taxon>Bacillota</taxon>
        <taxon>Dethiobacteria</taxon>
        <taxon>Dethiobacterales</taxon>
        <taxon>Dethiobacteraceae</taxon>
        <taxon>Dethiobacter</taxon>
    </lineage>
</organism>
<dbReference type="InterPro" id="IPR005526">
    <property type="entry name" value="Septum_form_inhib_MinC_C"/>
</dbReference>
<dbReference type="GO" id="GO:1901891">
    <property type="term" value="P:regulation of cell septum assembly"/>
    <property type="evidence" value="ECO:0007669"/>
    <property type="project" value="InterPro"/>
</dbReference>
<evidence type="ECO:0000259" key="8">
    <source>
        <dbReference type="Pfam" id="PF22642"/>
    </source>
</evidence>
<dbReference type="OrthoDB" id="9790810at2"/>
<dbReference type="PANTHER" id="PTHR34108:SF1">
    <property type="entry name" value="SEPTUM SITE-DETERMINING PROTEIN MINC"/>
    <property type="match status" value="1"/>
</dbReference>
<dbReference type="EMBL" id="ACJM01000004">
    <property type="protein sequence ID" value="EEG78142.1"/>
    <property type="molecule type" value="Genomic_DNA"/>
</dbReference>
<dbReference type="eggNOG" id="COG0850">
    <property type="taxonomic scope" value="Bacteria"/>
</dbReference>
<dbReference type="Gene3D" id="3.30.160.540">
    <property type="match status" value="1"/>
</dbReference>
<gene>
    <name evidence="6" type="primary">minC</name>
    <name evidence="9" type="ORF">DealDRAFT_1019</name>
</gene>
<keyword evidence="3 6" id="KW-0717">Septation</keyword>
<dbReference type="Pfam" id="PF03775">
    <property type="entry name" value="MinC_C"/>
    <property type="match status" value="1"/>
</dbReference>